<evidence type="ECO:0000313" key="1">
    <source>
        <dbReference type="EMBL" id="EGU71883.1"/>
    </source>
</evidence>
<dbReference type="EMBL" id="AFQF01007480">
    <property type="protein sequence ID" value="EGU71883.1"/>
    <property type="molecule type" value="Genomic_DNA"/>
</dbReference>
<name>F9GG24_FUSOF</name>
<gene>
    <name evidence="1" type="ORF">FOXB_17608</name>
</gene>
<proteinExistence type="predicted"/>
<accession>F9GG24</accession>
<protein>
    <submittedName>
        <fullName evidence="1">Uncharacterized protein</fullName>
    </submittedName>
</protein>
<comment type="caution">
    <text evidence="1">The sequence shown here is derived from an EMBL/GenBank/DDBJ whole genome shotgun (WGS) entry which is preliminary data.</text>
</comment>
<sequence>MSNVQKGTGL</sequence>
<organism evidence="1">
    <name type="scientific">Fusarium oxysporum (strain Fo5176)</name>
    <name type="common">Fusarium vascular wilt</name>
    <dbReference type="NCBI Taxonomy" id="660025"/>
    <lineage>
        <taxon>Eukaryota</taxon>
        <taxon>Fungi</taxon>
        <taxon>Dikarya</taxon>
        <taxon>Ascomycota</taxon>
        <taxon>Pezizomycotina</taxon>
        <taxon>Sordariomycetes</taxon>
        <taxon>Hypocreomycetidae</taxon>
        <taxon>Hypocreales</taxon>
        <taxon>Nectriaceae</taxon>
        <taxon>Fusarium</taxon>
        <taxon>Fusarium oxysporum species complex</taxon>
    </lineage>
</organism>
<reference evidence="1" key="1">
    <citation type="journal article" date="2012" name="Mol. Plant Microbe Interact.">
        <title>A highly conserved effector in Fusarium oxysporum is required for full virulence on Arabidopsis.</title>
        <authorList>
            <person name="Thatcher L.F."/>
            <person name="Gardiner D.M."/>
            <person name="Kazan K."/>
            <person name="Manners J."/>
        </authorList>
    </citation>
    <scope>NUCLEOTIDE SEQUENCE [LARGE SCALE GENOMIC DNA]</scope>
    <source>
        <strain evidence="1">Fo5176</strain>
    </source>
</reference>